<gene>
    <name evidence="4" type="ORF">C8E97_1494</name>
</gene>
<dbReference type="Gene3D" id="1.10.443.10">
    <property type="entry name" value="Intergrase catalytic core"/>
    <property type="match status" value="1"/>
</dbReference>
<reference evidence="4 5" key="1">
    <citation type="submission" date="2018-10" db="EMBL/GenBank/DDBJ databases">
        <title>Sequencing the genomes of 1000 actinobacteria strains.</title>
        <authorList>
            <person name="Klenk H.-P."/>
        </authorList>
    </citation>
    <scope>NUCLEOTIDE SEQUENCE [LARGE SCALE GENOMIC DNA]</scope>
    <source>
        <strain evidence="4 5">DSM 43800</strain>
    </source>
</reference>
<organism evidence="4 5">
    <name type="scientific">Saccharothrix australiensis</name>
    <dbReference type="NCBI Taxonomy" id="2072"/>
    <lineage>
        <taxon>Bacteria</taxon>
        <taxon>Bacillati</taxon>
        <taxon>Actinomycetota</taxon>
        <taxon>Actinomycetes</taxon>
        <taxon>Pseudonocardiales</taxon>
        <taxon>Pseudonocardiaceae</taxon>
        <taxon>Saccharothrix</taxon>
    </lineage>
</organism>
<dbReference type="OrthoDB" id="4326943at2"/>
<evidence type="ECO:0000259" key="3">
    <source>
        <dbReference type="PROSITE" id="PS51898"/>
    </source>
</evidence>
<dbReference type="InterPro" id="IPR002104">
    <property type="entry name" value="Integrase_catalytic"/>
</dbReference>
<sequence length="292" mass="31911">MGRPPLSIGTYGKIRCYETSTGWRATTYFCDFDGRTRPVERTGKTKAAAERNLKAVLTERSKPSGGQLTADTRVKVVAELWFTEFEKAVRKGLPDLSRFMMATGVRIGEALGVWWEDVDLDAGVVAVDYIVIRILGVGLTRKSTKTEAGSGRTAAVVGVADAEVTVRGDRLCGGTGALGGLRDPANARLDLRGARRRDEFAWVTSHVFRKTAATILDEANLTARLIADQLGHSRPSMTQGLYLGRKAVDPRTAEALNRRSAARNKPGNPLRTRRHRQLPERSRLGSQGINHG</sequence>
<dbReference type="AlphaFoldDB" id="A0A495VWK8"/>
<dbReference type="GO" id="GO:0003677">
    <property type="term" value="F:DNA binding"/>
    <property type="evidence" value="ECO:0007669"/>
    <property type="project" value="InterPro"/>
</dbReference>
<name>A0A495VWK8_9PSEU</name>
<comment type="caution">
    <text evidence="4">The sequence shown here is derived from an EMBL/GenBank/DDBJ whole genome shotgun (WGS) entry which is preliminary data.</text>
</comment>
<evidence type="ECO:0000313" key="4">
    <source>
        <dbReference type="EMBL" id="RKT52953.1"/>
    </source>
</evidence>
<protein>
    <submittedName>
        <fullName evidence="4">Phage integrase family protein</fullName>
    </submittedName>
</protein>
<feature type="domain" description="Tyr recombinase" evidence="3">
    <location>
        <begin position="72"/>
        <end position="257"/>
    </location>
</feature>
<feature type="region of interest" description="Disordered" evidence="2">
    <location>
        <begin position="254"/>
        <end position="292"/>
    </location>
</feature>
<keyword evidence="1" id="KW-0233">DNA recombination</keyword>
<dbReference type="GO" id="GO:0015074">
    <property type="term" value="P:DNA integration"/>
    <property type="evidence" value="ECO:0007669"/>
    <property type="project" value="InterPro"/>
</dbReference>
<evidence type="ECO:0000256" key="2">
    <source>
        <dbReference type="SAM" id="MobiDB-lite"/>
    </source>
</evidence>
<accession>A0A495VWK8</accession>
<keyword evidence="5" id="KW-1185">Reference proteome</keyword>
<dbReference type="EMBL" id="RBXO01000001">
    <property type="protein sequence ID" value="RKT52953.1"/>
    <property type="molecule type" value="Genomic_DNA"/>
</dbReference>
<proteinExistence type="predicted"/>
<dbReference type="InterPro" id="IPR011010">
    <property type="entry name" value="DNA_brk_join_enz"/>
</dbReference>
<dbReference type="SUPFAM" id="SSF56349">
    <property type="entry name" value="DNA breaking-rejoining enzymes"/>
    <property type="match status" value="1"/>
</dbReference>
<dbReference type="GO" id="GO:0006310">
    <property type="term" value="P:DNA recombination"/>
    <property type="evidence" value="ECO:0007669"/>
    <property type="project" value="UniProtKB-KW"/>
</dbReference>
<dbReference type="InterPro" id="IPR013762">
    <property type="entry name" value="Integrase-like_cat_sf"/>
</dbReference>
<evidence type="ECO:0000313" key="5">
    <source>
        <dbReference type="Proteomes" id="UP000282084"/>
    </source>
</evidence>
<dbReference type="Proteomes" id="UP000282084">
    <property type="component" value="Unassembled WGS sequence"/>
</dbReference>
<dbReference type="PROSITE" id="PS51898">
    <property type="entry name" value="TYR_RECOMBINASE"/>
    <property type="match status" value="1"/>
</dbReference>
<evidence type="ECO:0000256" key="1">
    <source>
        <dbReference type="ARBA" id="ARBA00023172"/>
    </source>
</evidence>